<dbReference type="Pfam" id="PF07308">
    <property type="entry name" value="DUF1456"/>
    <property type="match status" value="2"/>
</dbReference>
<sequence length="156" mass="18114">MIHNDVLRSIRYILDISDARMADIIKLGGLDADKFDVIAYLKRDEEPGYLDCPDEVIAHFLDGLVVHKRGRDESRPQPPIELPVYNNTVLKKLRVAFELREEDILAIIEQAGFQVSKPELSALFRKPDHKNYRRCGDQFLRNFLKGLTLRLRPETR</sequence>
<keyword evidence="2" id="KW-1185">Reference proteome</keyword>
<dbReference type="InterPro" id="IPR009921">
    <property type="entry name" value="YehS-like"/>
</dbReference>
<proteinExistence type="predicted"/>
<dbReference type="STRING" id="1121279.SAMN02745887_03672"/>
<dbReference type="OrthoDB" id="9788465at2"/>
<dbReference type="EMBL" id="FPKR01000018">
    <property type="protein sequence ID" value="SFZ79489.1"/>
    <property type="molecule type" value="Genomic_DNA"/>
</dbReference>
<protein>
    <submittedName>
        <fullName evidence="1">Uncharacterized conserved protein YehS, DUF1456 family</fullName>
    </submittedName>
</protein>
<organism evidence="1 2">
    <name type="scientific">Chitinimonas taiwanensis DSM 18899</name>
    <dbReference type="NCBI Taxonomy" id="1121279"/>
    <lineage>
        <taxon>Bacteria</taxon>
        <taxon>Pseudomonadati</taxon>
        <taxon>Pseudomonadota</taxon>
        <taxon>Betaproteobacteria</taxon>
        <taxon>Neisseriales</taxon>
        <taxon>Chitinibacteraceae</taxon>
        <taxon>Chitinimonas</taxon>
    </lineage>
</organism>
<accession>A0A1K2HSF9</accession>
<name>A0A1K2HSF9_9NEIS</name>
<dbReference type="RefSeq" id="WP_072430149.1">
    <property type="nucleotide sequence ID" value="NZ_FPKR01000018.1"/>
</dbReference>
<dbReference type="PANTHER" id="PTHR37805">
    <property type="entry name" value="CYTOPLASMIC PROTEIN-RELATED"/>
    <property type="match status" value="1"/>
</dbReference>
<gene>
    <name evidence="1" type="ORF">SAMN02745887_03672</name>
</gene>
<dbReference type="AlphaFoldDB" id="A0A1K2HSF9"/>
<reference evidence="1 2" key="1">
    <citation type="submission" date="2016-11" db="EMBL/GenBank/DDBJ databases">
        <authorList>
            <person name="Jaros S."/>
            <person name="Januszkiewicz K."/>
            <person name="Wedrychowicz H."/>
        </authorList>
    </citation>
    <scope>NUCLEOTIDE SEQUENCE [LARGE SCALE GENOMIC DNA]</scope>
    <source>
        <strain evidence="1 2">DSM 18899</strain>
    </source>
</reference>
<dbReference type="Proteomes" id="UP000186513">
    <property type="component" value="Unassembled WGS sequence"/>
</dbReference>
<evidence type="ECO:0000313" key="1">
    <source>
        <dbReference type="EMBL" id="SFZ79489.1"/>
    </source>
</evidence>
<evidence type="ECO:0000313" key="2">
    <source>
        <dbReference type="Proteomes" id="UP000186513"/>
    </source>
</evidence>
<dbReference type="PANTHER" id="PTHR37805:SF1">
    <property type="entry name" value="CYTOPLASMIC PROTEIN"/>
    <property type="match status" value="1"/>
</dbReference>